<dbReference type="InterPro" id="IPR011249">
    <property type="entry name" value="Metalloenz_LuxS/M16"/>
</dbReference>
<dbReference type="InterPro" id="IPR007863">
    <property type="entry name" value="Peptidase_M16_C"/>
</dbReference>
<dbReference type="GO" id="GO:0006508">
    <property type="term" value="P:proteolysis"/>
    <property type="evidence" value="ECO:0007669"/>
    <property type="project" value="UniProtKB-KW"/>
</dbReference>
<dbReference type="Proteomes" id="UP000500930">
    <property type="component" value="Chromosome"/>
</dbReference>
<sequence>MASVLCGVFLFLSMKTFAGGVDLDVRDVTTQYGINYWYVHENSLPIVSVSMAFKHAGSLYDPDGKKGLASLAASLVLRGTTKDGENIGRRLREQGVALGISVDKDNLYIRLKALAENLDFALSMIGYSLVKAPVEDVSFLTEKELQKAVIRRNVGDPAELADGMLSKILFGDSPHAYQIEGSVETVDKITLGDINDYRNISFDLDKMVVSVVGDVSSEAVSSMLDMYFSGLARGQNKRVVDKAVPNVGLRGYVHHEAPQSVIVFAANGISRKDDNYPLAEVLSNAIGRGNSLTSVLMRELRGKRGITYRVMASMQHMEGVDLFSGLLYTDGSTAEEGVEALLETIESVRTNGIDKSTFNVAIANIVNSFTYAFLDTASAAATLTDLQMLGFDTDYIKEHGTKYRSINLQDVNKFAKSFLGGFTIVEVGETSHIGATVLS</sequence>
<evidence type="ECO:0000313" key="4">
    <source>
        <dbReference type="Proteomes" id="UP000500930"/>
    </source>
</evidence>
<dbReference type="KEGG" id="aplt:ANPL_04180"/>
<feature type="chain" id="PRO_5032688413" evidence="1">
    <location>
        <begin position="19"/>
        <end position="439"/>
    </location>
</feature>
<dbReference type="SUPFAM" id="SSF63411">
    <property type="entry name" value="LuxS/MPP-like metallohydrolase"/>
    <property type="match status" value="2"/>
</dbReference>
<dbReference type="AlphaFoldDB" id="A0A858PZ99"/>
<feature type="domain" description="Peptidase M16 C-terminal" evidence="2">
    <location>
        <begin position="188"/>
        <end position="363"/>
    </location>
</feature>
<gene>
    <name evidence="3" type="ORF">ANPL_04180</name>
</gene>
<feature type="signal peptide" evidence="1">
    <location>
        <begin position="1"/>
        <end position="18"/>
    </location>
</feature>
<protein>
    <submittedName>
        <fullName evidence="3">Putative zinc protease</fullName>
    </submittedName>
</protein>
<dbReference type="PANTHER" id="PTHR11851">
    <property type="entry name" value="METALLOPROTEASE"/>
    <property type="match status" value="1"/>
</dbReference>
<dbReference type="GO" id="GO:0008233">
    <property type="term" value="F:peptidase activity"/>
    <property type="evidence" value="ECO:0007669"/>
    <property type="project" value="UniProtKB-KW"/>
</dbReference>
<dbReference type="Gene3D" id="3.30.830.10">
    <property type="entry name" value="Metalloenzyme, LuxS/M16 peptidase-like"/>
    <property type="match status" value="2"/>
</dbReference>
<dbReference type="EMBL" id="CP046391">
    <property type="protein sequence ID" value="QJC27882.1"/>
    <property type="molecule type" value="Genomic_DNA"/>
</dbReference>
<name>A0A858PZ99_9RICK</name>
<keyword evidence="3" id="KW-0645">Protease</keyword>
<organism evidence="3 4">
    <name type="scientific">Anaplasma platys</name>
    <dbReference type="NCBI Taxonomy" id="949"/>
    <lineage>
        <taxon>Bacteria</taxon>
        <taxon>Pseudomonadati</taxon>
        <taxon>Pseudomonadota</taxon>
        <taxon>Alphaproteobacteria</taxon>
        <taxon>Rickettsiales</taxon>
        <taxon>Anaplasmataceae</taxon>
        <taxon>Anaplasma</taxon>
    </lineage>
</organism>
<evidence type="ECO:0000256" key="1">
    <source>
        <dbReference type="SAM" id="SignalP"/>
    </source>
</evidence>
<keyword evidence="4" id="KW-1185">Reference proteome</keyword>
<dbReference type="InterPro" id="IPR050361">
    <property type="entry name" value="MPP/UQCRC_Complex"/>
</dbReference>
<keyword evidence="3" id="KW-0378">Hydrolase</keyword>
<reference evidence="3 4" key="1">
    <citation type="journal article" date="2020" name="Pathogens">
        <title>First Whole Genome Sequence of Anaplasma platys, an Obligate Intracellular Rickettsial Pathogen of Dogs.</title>
        <authorList>
            <person name="Llanes A."/>
            <person name="Rajeev S."/>
        </authorList>
    </citation>
    <scope>NUCLEOTIDE SEQUENCE [LARGE SCALE GENOMIC DNA]</scope>
    <source>
        <strain evidence="3 4">S3</strain>
    </source>
</reference>
<dbReference type="GO" id="GO:0046872">
    <property type="term" value="F:metal ion binding"/>
    <property type="evidence" value="ECO:0007669"/>
    <property type="project" value="InterPro"/>
</dbReference>
<evidence type="ECO:0000259" key="2">
    <source>
        <dbReference type="Pfam" id="PF05193"/>
    </source>
</evidence>
<keyword evidence="1" id="KW-0732">Signal</keyword>
<proteinExistence type="predicted"/>
<dbReference type="Pfam" id="PF05193">
    <property type="entry name" value="Peptidase_M16_C"/>
    <property type="match status" value="1"/>
</dbReference>
<accession>A0A858PZ99</accession>
<evidence type="ECO:0000313" key="3">
    <source>
        <dbReference type="EMBL" id="QJC27882.1"/>
    </source>
</evidence>